<dbReference type="Pfam" id="PF02624">
    <property type="entry name" value="YcaO"/>
    <property type="match status" value="1"/>
</dbReference>
<dbReference type="PANTHER" id="PTHR37809">
    <property type="entry name" value="RIBOSOMAL PROTEIN S12 METHYLTHIOTRANSFERASE ACCESSORY FACTOR YCAO"/>
    <property type="match status" value="1"/>
</dbReference>
<name>A0A7C5HHT3_9CHLB</name>
<evidence type="ECO:0000313" key="2">
    <source>
        <dbReference type="EMBL" id="HHE08137.1"/>
    </source>
</evidence>
<sequence length="606" mass="66927">MDETPDRHVMKSELERMRAAVKAVGLTVCEQTRQSDELPFFTTMLFTGGTSNGEANPLVSGQGVTAEASRLSAYGEFFERLQNNFLISGYRHACASEGGYNRLPERCRRRLDQQEGALDFFIAPDEQWIEAKQFASAGNPVTNLMPRNQIPASEAADGDMLLTVPFYSVFDDSVKLCPVERMLFASGTTGCAAGRMLEQATAKALFELCERHLFGRIFSDEPPLPLIPRERLQNSEADQIIEDIEKLGTSVTLLDASLGEGFPVVAVLLIDRQLQRYNCNLGAAATLSEAVIGALKEQFDGCNNFHALPLSGLGDPFAATTAEESHHLRFANYYAAKASSTGLWPKSLFASRDSAPEQLNEVWSDALATRPLAALLERFAGWTPALYIRNVSWLGIPSVYCYAPELSEVNYATGRDELAILLELRAESARLQMPGGVSTEQLQRIMELHGRLSNLALPAPVRVLNNFTCPNLSGSARRREATMLAAISQLFGDETSRDESLLDRCIRDSKQLASEGFSAGKIDSHLLRLYPDSVVDLAIRCQQAPSKVIEEVLHEIELPGDESACNDCHFLHTVETARRLQKRHSANLPDQRRLAKLFVTGKRNEP</sequence>
<accession>A0A7C5HHT3</accession>
<organism evidence="2">
    <name type="scientific">Chlorobaculum parvum</name>
    <dbReference type="NCBI Taxonomy" id="274539"/>
    <lineage>
        <taxon>Bacteria</taxon>
        <taxon>Pseudomonadati</taxon>
        <taxon>Chlorobiota</taxon>
        <taxon>Chlorobiia</taxon>
        <taxon>Chlorobiales</taxon>
        <taxon>Chlorobiaceae</taxon>
        <taxon>Chlorobaculum</taxon>
    </lineage>
</organism>
<gene>
    <name evidence="2" type="ORF">ENL01_04615</name>
</gene>
<comment type="caution">
    <text evidence="2">The sequence shown here is derived from an EMBL/GenBank/DDBJ whole genome shotgun (WGS) entry which is preliminary data.</text>
</comment>
<feature type="domain" description="YcaO" evidence="1">
    <location>
        <begin position="61"/>
        <end position="447"/>
    </location>
</feature>
<dbReference type="AlphaFoldDB" id="A0A7C5HHT3"/>
<evidence type="ECO:0000259" key="1">
    <source>
        <dbReference type="PROSITE" id="PS51664"/>
    </source>
</evidence>
<protein>
    <recommendedName>
        <fullName evidence="1">YcaO domain-containing protein</fullName>
    </recommendedName>
</protein>
<dbReference type="PROSITE" id="PS51664">
    <property type="entry name" value="YCAO"/>
    <property type="match status" value="1"/>
</dbReference>
<dbReference type="Gene3D" id="3.30.1330.230">
    <property type="match status" value="1"/>
</dbReference>
<dbReference type="InterPro" id="IPR003776">
    <property type="entry name" value="YcaO-like_dom"/>
</dbReference>
<dbReference type="Proteomes" id="UP000886059">
    <property type="component" value="Unassembled WGS sequence"/>
</dbReference>
<reference evidence="2" key="1">
    <citation type="journal article" date="2020" name="mSystems">
        <title>Genome- and Community-Level Interaction Insights into Carbon Utilization and Element Cycling Functions of Hydrothermarchaeota in Hydrothermal Sediment.</title>
        <authorList>
            <person name="Zhou Z."/>
            <person name="Liu Y."/>
            <person name="Xu W."/>
            <person name="Pan J."/>
            <person name="Luo Z.H."/>
            <person name="Li M."/>
        </authorList>
    </citation>
    <scope>NUCLEOTIDE SEQUENCE [LARGE SCALE GENOMIC DNA]</scope>
    <source>
        <strain evidence="2">HyVt-628</strain>
    </source>
</reference>
<dbReference type="PANTHER" id="PTHR37809:SF1">
    <property type="entry name" value="RIBOSOMAL PROTEIN S12 METHYLTHIOTRANSFERASE ACCESSORY FACTOR YCAO"/>
    <property type="match status" value="1"/>
</dbReference>
<dbReference type="EMBL" id="DRSK01000259">
    <property type="protein sequence ID" value="HHE08137.1"/>
    <property type="molecule type" value="Genomic_DNA"/>
</dbReference>
<proteinExistence type="predicted"/>